<protein>
    <submittedName>
        <fullName evidence="1">Uncharacterized protein</fullName>
    </submittedName>
</protein>
<keyword evidence="2" id="KW-1185">Reference proteome</keyword>
<reference evidence="1 2" key="1">
    <citation type="submission" date="2019-03" db="EMBL/GenBank/DDBJ databases">
        <title>Genomic Encyclopedia of Type Strains, Phase IV (KMG-IV): sequencing the most valuable type-strain genomes for metagenomic binning, comparative biology and taxonomic classification.</title>
        <authorList>
            <person name="Goeker M."/>
        </authorList>
    </citation>
    <scope>NUCLEOTIDE SEQUENCE [LARGE SCALE GENOMIC DNA]</scope>
    <source>
        <strain evidence="1 2">DSM 26377</strain>
    </source>
</reference>
<dbReference type="RefSeq" id="WP_133879543.1">
    <property type="nucleotide sequence ID" value="NZ_MWIN01000022.1"/>
</dbReference>
<dbReference type="AlphaFoldDB" id="A0A4R7PAH3"/>
<dbReference type="Proteomes" id="UP000295341">
    <property type="component" value="Unassembled WGS sequence"/>
</dbReference>
<proteinExistence type="predicted"/>
<evidence type="ECO:0000313" key="2">
    <source>
        <dbReference type="Proteomes" id="UP000295341"/>
    </source>
</evidence>
<evidence type="ECO:0000313" key="1">
    <source>
        <dbReference type="EMBL" id="TDU30908.1"/>
    </source>
</evidence>
<organism evidence="1 2">
    <name type="scientific">Panacagrimonas perspica</name>
    <dbReference type="NCBI Taxonomy" id="381431"/>
    <lineage>
        <taxon>Bacteria</taxon>
        <taxon>Pseudomonadati</taxon>
        <taxon>Pseudomonadota</taxon>
        <taxon>Gammaproteobacteria</taxon>
        <taxon>Nevskiales</taxon>
        <taxon>Nevskiaceae</taxon>
        <taxon>Panacagrimonas</taxon>
    </lineage>
</organism>
<accession>A0A4R7PAH3</accession>
<sequence>MSAQRPDVSRLFQHFGLDPSDYLHFAEPAKVVTALAASLAPGGSADAARHEADPAARAAQLRARLLQDRS</sequence>
<comment type="caution">
    <text evidence="1">The sequence shown here is derived from an EMBL/GenBank/DDBJ whole genome shotgun (WGS) entry which is preliminary data.</text>
</comment>
<name>A0A4R7PAH3_9GAMM</name>
<gene>
    <name evidence="1" type="ORF">DFR24_0265</name>
</gene>
<dbReference type="EMBL" id="SOBT01000008">
    <property type="protein sequence ID" value="TDU30908.1"/>
    <property type="molecule type" value="Genomic_DNA"/>
</dbReference>